<dbReference type="OrthoDB" id="122925at2"/>
<dbReference type="Pfam" id="PF12244">
    <property type="entry name" value="DUF3606"/>
    <property type="match status" value="1"/>
</dbReference>
<evidence type="ECO:0000313" key="3">
    <source>
        <dbReference type="Proteomes" id="UP000199024"/>
    </source>
</evidence>
<dbReference type="AlphaFoldDB" id="A0A1I6L1N1"/>
<organism evidence="2 3">
    <name type="scientific">Granulicella pectinivorans</name>
    <dbReference type="NCBI Taxonomy" id="474950"/>
    <lineage>
        <taxon>Bacteria</taxon>
        <taxon>Pseudomonadati</taxon>
        <taxon>Acidobacteriota</taxon>
        <taxon>Terriglobia</taxon>
        <taxon>Terriglobales</taxon>
        <taxon>Acidobacteriaceae</taxon>
        <taxon>Granulicella</taxon>
    </lineage>
</organism>
<evidence type="ECO:0008006" key="4">
    <source>
        <dbReference type="Google" id="ProtNLM"/>
    </source>
</evidence>
<dbReference type="EMBL" id="FOZL01000001">
    <property type="protein sequence ID" value="SFR97413.1"/>
    <property type="molecule type" value="Genomic_DNA"/>
</dbReference>
<dbReference type="InterPro" id="IPR022037">
    <property type="entry name" value="DUF3606"/>
</dbReference>
<reference evidence="2 3" key="1">
    <citation type="submission" date="2016-10" db="EMBL/GenBank/DDBJ databases">
        <authorList>
            <person name="de Groot N.N."/>
        </authorList>
    </citation>
    <scope>NUCLEOTIDE SEQUENCE [LARGE SCALE GENOMIC DNA]</scope>
    <source>
        <strain evidence="2 3">DSM 21001</strain>
    </source>
</reference>
<dbReference type="RefSeq" id="WP_089835668.1">
    <property type="nucleotide sequence ID" value="NZ_FOZL01000001.1"/>
</dbReference>
<evidence type="ECO:0000256" key="1">
    <source>
        <dbReference type="SAM" id="MobiDB-lite"/>
    </source>
</evidence>
<accession>A0A1I6L1N1</accession>
<gene>
    <name evidence="2" type="ORF">SAMN05421771_0128</name>
</gene>
<name>A0A1I6L1N1_9BACT</name>
<keyword evidence="3" id="KW-1185">Reference proteome</keyword>
<sequence>MSDEIIASAIPFEEEPHKGPHVKSPHNPDEINPKMASDIAYWSKEFGVTGQILHEAIRTHGTHVVKIRAALAKHEVNLT</sequence>
<evidence type="ECO:0000313" key="2">
    <source>
        <dbReference type="EMBL" id="SFR97413.1"/>
    </source>
</evidence>
<proteinExistence type="predicted"/>
<dbReference type="STRING" id="474950.SAMN05421771_0128"/>
<protein>
    <recommendedName>
        <fullName evidence="4">DUF3606 domain-containing protein</fullName>
    </recommendedName>
</protein>
<dbReference type="Proteomes" id="UP000199024">
    <property type="component" value="Unassembled WGS sequence"/>
</dbReference>
<feature type="region of interest" description="Disordered" evidence="1">
    <location>
        <begin position="1"/>
        <end position="32"/>
    </location>
</feature>